<feature type="compositionally biased region" description="Low complexity" evidence="1">
    <location>
        <begin position="333"/>
        <end position="342"/>
    </location>
</feature>
<feature type="region of interest" description="Disordered" evidence="1">
    <location>
        <begin position="291"/>
        <end position="342"/>
    </location>
</feature>
<feature type="transmembrane region" description="Helical" evidence="2">
    <location>
        <begin position="103"/>
        <end position="125"/>
    </location>
</feature>
<keyword evidence="2" id="KW-1133">Transmembrane helix</keyword>
<evidence type="ECO:0000256" key="2">
    <source>
        <dbReference type="SAM" id="Phobius"/>
    </source>
</evidence>
<sequence length="342" mass="37268">MGNVIMPIWTDCPAVTRLVCVGHPVLSLILMVLDQMGLRSLIVMGFVCDCDAIRHLRIWTMFIGPFFKNVLSSGMAFLFTLLEIYMGMIYLPFREKELGSTLFLFWILLMNFLLNCAYLSIMFAASFISMDYFYQNIAGLWPLLVVIITLRCLADPQGSTNFFGVVQIPNIWYPAALVGFFCLLSGLAIRWEFVAALVIGYSYSYARYDRLLPGRLRATRIEQRCRCAGGRCGFLGGAWVALDAEPGDRRYADLSDFGRTGQPAASSDSGRAARSQGSSTFTVFAGSGNRLGDGGPVELQPQGQELSVPLQAQGPQDSELGPPLAPANPSACATAQGTGTAG</sequence>
<proteinExistence type="predicted"/>
<name>A0A7R9ZXV8_9DINO</name>
<feature type="compositionally biased region" description="Low complexity" evidence="1">
    <location>
        <begin position="264"/>
        <end position="276"/>
    </location>
</feature>
<dbReference type="AlphaFoldDB" id="A0A7R9ZXV8"/>
<reference evidence="3" key="1">
    <citation type="submission" date="2021-01" db="EMBL/GenBank/DDBJ databases">
        <authorList>
            <person name="Corre E."/>
            <person name="Pelletier E."/>
            <person name="Niang G."/>
            <person name="Scheremetjew M."/>
            <person name="Finn R."/>
            <person name="Kale V."/>
            <person name="Holt S."/>
            <person name="Cochrane G."/>
            <person name="Meng A."/>
            <person name="Brown T."/>
            <person name="Cohen L."/>
        </authorList>
    </citation>
    <scope>NUCLEOTIDE SEQUENCE</scope>
    <source>
        <strain evidence="3">Pbaha01</strain>
    </source>
</reference>
<keyword evidence="2" id="KW-0472">Membrane</keyword>
<organism evidence="3">
    <name type="scientific">Pyrodinium bahamense</name>
    <dbReference type="NCBI Taxonomy" id="73915"/>
    <lineage>
        <taxon>Eukaryota</taxon>
        <taxon>Sar</taxon>
        <taxon>Alveolata</taxon>
        <taxon>Dinophyceae</taxon>
        <taxon>Gonyaulacales</taxon>
        <taxon>Pyrocystaceae</taxon>
        <taxon>Pyrodinium</taxon>
    </lineage>
</organism>
<feature type="transmembrane region" description="Helical" evidence="2">
    <location>
        <begin position="171"/>
        <end position="201"/>
    </location>
</feature>
<protein>
    <recommendedName>
        <fullName evidence="4">Derlin</fullName>
    </recommendedName>
</protein>
<dbReference type="EMBL" id="HBEG01003999">
    <property type="protein sequence ID" value="CAD8346631.1"/>
    <property type="molecule type" value="Transcribed_RNA"/>
</dbReference>
<evidence type="ECO:0000256" key="1">
    <source>
        <dbReference type="SAM" id="MobiDB-lite"/>
    </source>
</evidence>
<feature type="region of interest" description="Disordered" evidence="1">
    <location>
        <begin position="255"/>
        <end position="276"/>
    </location>
</feature>
<evidence type="ECO:0000313" key="3">
    <source>
        <dbReference type="EMBL" id="CAD8346631.1"/>
    </source>
</evidence>
<feature type="transmembrane region" description="Helical" evidence="2">
    <location>
        <begin position="132"/>
        <end position="151"/>
    </location>
</feature>
<accession>A0A7R9ZXV8</accession>
<feature type="transmembrane region" description="Helical" evidence="2">
    <location>
        <begin position="69"/>
        <end position="91"/>
    </location>
</feature>
<evidence type="ECO:0008006" key="4">
    <source>
        <dbReference type="Google" id="ProtNLM"/>
    </source>
</evidence>
<keyword evidence="2" id="KW-0812">Transmembrane</keyword>
<gene>
    <name evidence="3" type="ORF">PBAH0796_LOCUS2369</name>
</gene>